<sequence>MEVLTAMEVVCLLRVDGTFGTLEAAVVMTALCKAIQSGAW</sequence>
<comment type="caution">
    <text evidence="1">The sequence shown here is derived from an EMBL/GenBank/DDBJ whole genome shotgun (WGS) entry which is preliminary data.</text>
</comment>
<protein>
    <submittedName>
        <fullName evidence="1">Uncharacterized protein</fullName>
    </submittedName>
</protein>
<accession>A0A1V8PLD5</accession>
<evidence type="ECO:0000313" key="2">
    <source>
        <dbReference type="Proteomes" id="UP000192666"/>
    </source>
</evidence>
<dbReference type="AlphaFoldDB" id="A0A1V8PLD5"/>
<dbReference type="Proteomes" id="UP000192666">
    <property type="component" value="Unassembled WGS sequence"/>
</dbReference>
<evidence type="ECO:0000313" key="1">
    <source>
        <dbReference type="EMBL" id="OQM49562.1"/>
    </source>
</evidence>
<organism evidence="1 2">
    <name type="scientific">Bifidobacterium catenulatum</name>
    <dbReference type="NCBI Taxonomy" id="1686"/>
    <lineage>
        <taxon>Bacteria</taxon>
        <taxon>Bacillati</taxon>
        <taxon>Actinomycetota</taxon>
        <taxon>Actinomycetes</taxon>
        <taxon>Bifidobacteriales</taxon>
        <taxon>Bifidobacteriaceae</taxon>
        <taxon>Bifidobacterium</taxon>
    </lineage>
</organism>
<proteinExistence type="predicted"/>
<name>A0A1V8PLD5_9BIFI</name>
<gene>
    <name evidence="1" type="ORF">B5782_1695</name>
</gene>
<reference evidence="1 2" key="1">
    <citation type="submission" date="2017-03" db="EMBL/GenBank/DDBJ databases">
        <title>Maternal inheritance of bifidobacteria.</title>
        <authorList>
            <person name="Lugli G.A."/>
            <person name="Duranti S."/>
            <person name="Milani C."/>
            <person name="Mancabelli L."/>
        </authorList>
    </citation>
    <scope>NUCLEOTIDE SEQUENCE [LARGE SCALE GENOMIC DNA]</scope>
    <source>
        <strain evidence="1 2">1899B</strain>
    </source>
</reference>
<dbReference type="EMBL" id="NAQA01000008">
    <property type="protein sequence ID" value="OQM49562.1"/>
    <property type="molecule type" value="Genomic_DNA"/>
</dbReference>